<dbReference type="Proteomes" id="UP001143910">
    <property type="component" value="Unassembled WGS sequence"/>
</dbReference>
<reference evidence="1" key="1">
    <citation type="submission" date="2022-08" db="EMBL/GenBank/DDBJ databases">
        <title>Genome Sequence of Lecanicillium fungicola.</title>
        <authorList>
            <person name="Buettner E."/>
        </authorList>
    </citation>
    <scope>NUCLEOTIDE SEQUENCE</scope>
    <source>
        <strain evidence="1">Babe33</strain>
    </source>
</reference>
<name>A0ACC1NZL9_9HYPO</name>
<organism evidence="1 2">
    <name type="scientific">Zarea fungicola</name>
    <dbReference type="NCBI Taxonomy" id="93591"/>
    <lineage>
        <taxon>Eukaryota</taxon>
        <taxon>Fungi</taxon>
        <taxon>Dikarya</taxon>
        <taxon>Ascomycota</taxon>
        <taxon>Pezizomycotina</taxon>
        <taxon>Sordariomycetes</taxon>
        <taxon>Hypocreomycetidae</taxon>
        <taxon>Hypocreales</taxon>
        <taxon>Cordycipitaceae</taxon>
        <taxon>Zarea</taxon>
    </lineage>
</organism>
<evidence type="ECO:0000313" key="2">
    <source>
        <dbReference type="Proteomes" id="UP001143910"/>
    </source>
</evidence>
<sequence length="253" mass="28058">MYALYKLPAPKAPDAISCRNLVVHGAEATGKSTIIEALLERLSEQNQDANHEAPILNYARVDAAQCITARQLYERIVSTVAASLKLQDFALKRCETLAQLTVSLGEMLKDTAHDPRWRFALVLDSIDRQRDSPAALLPALARLSEMIPCLTCVFIVTSPPAGFLRSAGSANLHFPPYTKQEYVRILALSPPEPVKGTTQQETVDLWARFCAAVHDSLIRAASRTLPSFKDCCSRVIPCVLTVFSQQFPMWNCW</sequence>
<dbReference type="EMBL" id="JANJQO010000003">
    <property type="protein sequence ID" value="KAJ2984271.1"/>
    <property type="molecule type" value="Genomic_DNA"/>
</dbReference>
<proteinExistence type="predicted"/>
<accession>A0ACC1NZL9</accession>
<comment type="caution">
    <text evidence="1">The sequence shown here is derived from an EMBL/GenBank/DDBJ whole genome shotgun (WGS) entry which is preliminary data.</text>
</comment>
<protein>
    <submittedName>
        <fullName evidence="1">Uncharacterized protein</fullName>
    </submittedName>
</protein>
<gene>
    <name evidence="1" type="ORF">NQ176_g110</name>
</gene>
<keyword evidence="2" id="KW-1185">Reference proteome</keyword>
<evidence type="ECO:0000313" key="1">
    <source>
        <dbReference type="EMBL" id="KAJ2984271.1"/>
    </source>
</evidence>